<evidence type="ECO:0000313" key="2">
    <source>
        <dbReference type="Proteomes" id="UP001060215"/>
    </source>
</evidence>
<accession>A0ACC0F759</accession>
<sequence length="119" mass="13868">MMDNEGHDYTQSGYNLSVGGVLTNLQQRIISHRRENLKARARQDEEEEEEKGGRDRRSSDATRFNSKFLWSSSTDCSSNSDCIQHHFHTIIVTDGNIARLNKPEKWHFPYPCRLEEIDQ</sequence>
<dbReference type="EMBL" id="CM045768">
    <property type="protein sequence ID" value="KAI7983241.1"/>
    <property type="molecule type" value="Genomic_DNA"/>
</dbReference>
<protein>
    <submittedName>
        <fullName evidence="1">Uncharacterized protein</fullName>
    </submittedName>
</protein>
<reference evidence="1 2" key="1">
    <citation type="journal article" date="2022" name="Plant J.">
        <title>Chromosome-level genome of Camellia lanceoleosa provides a valuable resource for understanding genome evolution and self-incompatibility.</title>
        <authorList>
            <person name="Gong W."/>
            <person name="Xiao S."/>
            <person name="Wang L."/>
            <person name="Liao Z."/>
            <person name="Chang Y."/>
            <person name="Mo W."/>
            <person name="Hu G."/>
            <person name="Li W."/>
            <person name="Zhao G."/>
            <person name="Zhu H."/>
            <person name="Hu X."/>
            <person name="Ji K."/>
            <person name="Xiang X."/>
            <person name="Song Q."/>
            <person name="Yuan D."/>
            <person name="Jin S."/>
            <person name="Zhang L."/>
        </authorList>
    </citation>
    <scope>NUCLEOTIDE SEQUENCE [LARGE SCALE GENOMIC DNA]</scope>
    <source>
        <strain evidence="1">SQ_2022a</strain>
    </source>
</reference>
<name>A0ACC0F759_9ERIC</name>
<evidence type="ECO:0000313" key="1">
    <source>
        <dbReference type="EMBL" id="KAI7983241.1"/>
    </source>
</evidence>
<dbReference type="Proteomes" id="UP001060215">
    <property type="component" value="Chromosome 11"/>
</dbReference>
<proteinExistence type="predicted"/>
<organism evidence="1 2">
    <name type="scientific">Camellia lanceoleosa</name>
    <dbReference type="NCBI Taxonomy" id="1840588"/>
    <lineage>
        <taxon>Eukaryota</taxon>
        <taxon>Viridiplantae</taxon>
        <taxon>Streptophyta</taxon>
        <taxon>Embryophyta</taxon>
        <taxon>Tracheophyta</taxon>
        <taxon>Spermatophyta</taxon>
        <taxon>Magnoliopsida</taxon>
        <taxon>eudicotyledons</taxon>
        <taxon>Gunneridae</taxon>
        <taxon>Pentapetalae</taxon>
        <taxon>asterids</taxon>
        <taxon>Ericales</taxon>
        <taxon>Theaceae</taxon>
        <taxon>Camellia</taxon>
    </lineage>
</organism>
<comment type="caution">
    <text evidence="1">The sequence shown here is derived from an EMBL/GenBank/DDBJ whole genome shotgun (WGS) entry which is preliminary data.</text>
</comment>
<keyword evidence="2" id="KW-1185">Reference proteome</keyword>
<gene>
    <name evidence="1" type="ORF">LOK49_LG15G02400</name>
</gene>